<gene>
    <name evidence="8" type="ORF">ACFYKT_02585</name>
</gene>
<evidence type="ECO:0000313" key="9">
    <source>
        <dbReference type="Proteomes" id="UP001601058"/>
    </source>
</evidence>
<comment type="cofactor">
    <cofactor evidence="1">
        <name>a divalent metal cation</name>
        <dbReference type="ChEBI" id="CHEBI:60240"/>
    </cofactor>
</comment>
<feature type="domain" description="Endoribonuclease YicC-like C-terminal" evidence="7">
    <location>
        <begin position="172"/>
        <end position="290"/>
    </location>
</feature>
<dbReference type="PANTHER" id="PTHR30636">
    <property type="entry name" value="UPF0701 PROTEIN YICC"/>
    <property type="match status" value="1"/>
</dbReference>
<dbReference type="Proteomes" id="UP001601058">
    <property type="component" value="Unassembled WGS sequence"/>
</dbReference>
<evidence type="ECO:0000259" key="6">
    <source>
        <dbReference type="Pfam" id="PF03755"/>
    </source>
</evidence>
<accession>A0ABW6JVW5</accession>
<dbReference type="NCBIfam" id="TIGR00255">
    <property type="entry name" value="YicC/YloC family endoribonuclease"/>
    <property type="match status" value="1"/>
</dbReference>
<name>A0ABW6JVW5_9BACI</name>
<comment type="similarity">
    <text evidence="5">Belongs to the YicC/YloC family.</text>
</comment>
<reference evidence="8 9" key="1">
    <citation type="submission" date="2024-08" db="EMBL/GenBank/DDBJ databases">
        <title>Two novel Cytobacillus novel species.</title>
        <authorList>
            <person name="Liu G."/>
        </authorList>
    </citation>
    <scope>NUCLEOTIDE SEQUENCE [LARGE SCALE GENOMIC DNA]</scope>
    <source>
        <strain evidence="8 9">FJAT-53684</strain>
    </source>
</reference>
<sequence length="290" mass="33375">MVVSMTGFGRSQKSASQFSVSIELKAVNHRFSEFQIRMPRQLLHLEDKLKKKIGEYIHRGRIEGYVTIEGDGMISRHVQVDWALLDEYYQYITKIKDRYAIDYGVTVQDLLRDELIAIEEKDAGNAEIEEIILSAMEEACIQLLEMRKMEGAELEKELIQHLDGLAVRVNAVKKAAPKVVQYYQERLTKQMSSFLEGQLDEARILSEVAVFADKADISEELTRLFSHINQFTRALQEKERIGRKLDFIIQEMNREVNTIGSKANDASIASEVVEMKSLLEKMKEQVQNIE</sequence>
<dbReference type="InterPro" id="IPR005229">
    <property type="entry name" value="YicC/YloC-like"/>
</dbReference>
<proteinExistence type="inferred from homology"/>
<evidence type="ECO:0000259" key="7">
    <source>
        <dbReference type="Pfam" id="PF08340"/>
    </source>
</evidence>
<keyword evidence="9" id="KW-1185">Reference proteome</keyword>
<dbReference type="InterPro" id="IPR013527">
    <property type="entry name" value="YicC-like_N"/>
</dbReference>
<dbReference type="InterPro" id="IPR013551">
    <property type="entry name" value="YicC-like_C"/>
</dbReference>
<dbReference type="Pfam" id="PF03755">
    <property type="entry name" value="YicC-like_N"/>
    <property type="match status" value="1"/>
</dbReference>
<dbReference type="EMBL" id="JBIACJ010000001">
    <property type="protein sequence ID" value="MFE8695240.1"/>
    <property type="molecule type" value="Genomic_DNA"/>
</dbReference>
<dbReference type="PANTHER" id="PTHR30636:SF3">
    <property type="entry name" value="UPF0701 PROTEIN YICC"/>
    <property type="match status" value="1"/>
</dbReference>
<keyword evidence="4 8" id="KW-0378">Hydrolase</keyword>
<protein>
    <submittedName>
        <fullName evidence="8">YicC/YloC family endoribonuclease</fullName>
        <ecNumber evidence="8">3.1.-.-</ecNumber>
    </submittedName>
</protein>
<feature type="domain" description="Endoribonuclease YicC-like N-terminal" evidence="6">
    <location>
        <begin position="3"/>
        <end position="155"/>
    </location>
</feature>
<evidence type="ECO:0000313" key="8">
    <source>
        <dbReference type="EMBL" id="MFE8695240.1"/>
    </source>
</evidence>
<evidence type="ECO:0000256" key="1">
    <source>
        <dbReference type="ARBA" id="ARBA00001968"/>
    </source>
</evidence>
<evidence type="ECO:0000256" key="5">
    <source>
        <dbReference type="ARBA" id="ARBA00035648"/>
    </source>
</evidence>
<keyword evidence="2" id="KW-0540">Nuclease</keyword>
<dbReference type="EC" id="3.1.-.-" evidence="8"/>
<dbReference type="RefSeq" id="WP_389214973.1">
    <property type="nucleotide sequence ID" value="NZ_JBIACJ010000001.1"/>
</dbReference>
<evidence type="ECO:0000256" key="2">
    <source>
        <dbReference type="ARBA" id="ARBA00022722"/>
    </source>
</evidence>
<evidence type="ECO:0000256" key="4">
    <source>
        <dbReference type="ARBA" id="ARBA00022801"/>
    </source>
</evidence>
<dbReference type="Pfam" id="PF08340">
    <property type="entry name" value="YicC-like_C"/>
    <property type="match status" value="1"/>
</dbReference>
<keyword evidence="3" id="KW-0255">Endonuclease</keyword>
<evidence type="ECO:0000256" key="3">
    <source>
        <dbReference type="ARBA" id="ARBA00022759"/>
    </source>
</evidence>
<organism evidence="8 9">
    <name type="scientific">Cytobacillus mangrovibacter</name>
    <dbReference type="NCBI Taxonomy" id="3299024"/>
    <lineage>
        <taxon>Bacteria</taxon>
        <taxon>Bacillati</taxon>
        <taxon>Bacillota</taxon>
        <taxon>Bacilli</taxon>
        <taxon>Bacillales</taxon>
        <taxon>Bacillaceae</taxon>
        <taxon>Cytobacillus</taxon>
    </lineage>
</organism>
<comment type="caution">
    <text evidence="8">The sequence shown here is derived from an EMBL/GenBank/DDBJ whole genome shotgun (WGS) entry which is preliminary data.</text>
</comment>
<dbReference type="GO" id="GO:0016787">
    <property type="term" value="F:hydrolase activity"/>
    <property type="evidence" value="ECO:0007669"/>
    <property type="project" value="UniProtKB-KW"/>
</dbReference>